<evidence type="ECO:0000313" key="2">
    <source>
        <dbReference type="EMBL" id="GBP15696.1"/>
    </source>
</evidence>
<feature type="compositionally biased region" description="Polar residues" evidence="1">
    <location>
        <begin position="8"/>
        <end position="17"/>
    </location>
</feature>
<protein>
    <submittedName>
        <fullName evidence="2">Uncharacterized protein</fullName>
    </submittedName>
</protein>
<sequence>MTAHIAQSEVNRALTTTAEDGRRRSERDRDRAGRRPLAMPTTQHYGSRPRRNGFGLCGRLRAKRKKKKARAHNGRTQKTALTGETVNGTEGRCQNWYFLKSLKTKQGFRERRL</sequence>
<feature type="compositionally biased region" description="Basic and acidic residues" evidence="1">
    <location>
        <begin position="19"/>
        <end position="33"/>
    </location>
</feature>
<feature type="compositionally biased region" description="Polar residues" evidence="1">
    <location>
        <begin position="76"/>
        <end position="85"/>
    </location>
</feature>
<reference evidence="2 3" key="1">
    <citation type="journal article" date="2019" name="Commun. Biol.">
        <title>The bagworm genome reveals a unique fibroin gene that provides high tensile strength.</title>
        <authorList>
            <person name="Kono N."/>
            <person name="Nakamura H."/>
            <person name="Ohtoshi R."/>
            <person name="Tomita M."/>
            <person name="Numata K."/>
            <person name="Arakawa K."/>
        </authorList>
    </citation>
    <scope>NUCLEOTIDE SEQUENCE [LARGE SCALE GENOMIC DNA]</scope>
</reference>
<evidence type="ECO:0000313" key="3">
    <source>
        <dbReference type="Proteomes" id="UP000299102"/>
    </source>
</evidence>
<dbReference type="EMBL" id="BGZK01000073">
    <property type="protein sequence ID" value="GBP15696.1"/>
    <property type="molecule type" value="Genomic_DNA"/>
</dbReference>
<feature type="region of interest" description="Disordered" evidence="1">
    <location>
        <begin position="1"/>
        <end position="85"/>
    </location>
</feature>
<proteinExistence type="predicted"/>
<dbReference type="AlphaFoldDB" id="A0A4C1TP04"/>
<name>A0A4C1TP04_EUMVA</name>
<evidence type="ECO:0000256" key="1">
    <source>
        <dbReference type="SAM" id="MobiDB-lite"/>
    </source>
</evidence>
<gene>
    <name evidence="2" type="ORF">EVAR_5383_1</name>
</gene>
<feature type="compositionally biased region" description="Basic residues" evidence="1">
    <location>
        <begin position="60"/>
        <end position="75"/>
    </location>
</feature>
<dbReference type="Proteomes" id="UP000299102">
    <property type="component" value="Unassembled WGS sequence"/>
</dbReference>
<accession>A0A4C1TP04</accession>
<comment type="caution">
    <text evidence="2">The sequence shown here is derived from an EMBL/GenBank/DDBJ whole genome shotgun (WGS) entry which is preliminary data.</text>
</comment>
<keyword evidence="3" id="KW-1185">Reference proteome</keyword>
<organism evidence="2 3">
    <name type="scientific">Eumeta variegata</name>
    <name type="common">Bagworm moth</name>
    <name type="synonym">Eumeta japonica</name>
    <dbReference type="NCBI Taxonomy" id="151549"/>
    <lineage>
        <taxon>Eukaryota</taxon>
        <taxon>Metazoa</taxon>
        <taxon>Ecdysozoa</taxon>
        <taxon>Arthropoda</taxon>
        <taxon>Hexapoda</taxon>
        <taxon>Insecta</taxon>
        <taxon>Pterygota</taxon>
        <taxon>Neoptera</taxon>
        <taxon>Endopterygota</taxon>
        <taxon>Lepidoptera</taxon>
        <taxon>Glossata</taxon>
        <taxon>Ditrysia</taxon>
        <taxon>Tineoidea</taxon>
        <taxon>Psychidae</taxon>
        <taxon>Oiketicinae</taxon>
        <taxon>Eumeta</taxon>
    </lineage>
</organism>